<feature type="compositionally biased region" description="Basic and acidic residues" evidence="1">
    <location>
        <begin position="121"/>
        <end position="136"/>
    </location>
</feature>
<proteinExistence type="predicted"/>
<dbReference type="EMBL" id="JAINUG010000125">
    <property type="protein sequence ID" value="KAJ8394488.1"/>
    <property type="molecule type" value="Genomic_DNA"/>
</dbReference>
<organism evidence="2 3">
    <name type="scientific">Aldrovandia affinis</name>
    <dbReference type="NCBI Taxonomy" id="143900"/>
    <lineage>
        <taxon>Eukaryota</taxon>
        <taxon>Metazoa</taxon>
        <taxon>Chordata</taxon>
        <taxon>Craniata</taxon>
        <taxon>Vertebrata</taxon>
        <taxon>Euteleostomi</taxon>
        <taxon>Actinopterygii</taxon>
        <taxon>Neopterygii</taxon>
        <taxon>Teleostei</taxon>
        <taxon>Notacanthiformes</taxon>
        <taxon>Halosauridae</taxon>
        <taxon>Aldrovandia</taxon>
    </lineage>
</organism>
<reference evidence="2" key="1">
    <citation type="journal article" date="2023" name="Science">
        <title>Genome structures resolve the early diversification of teleost fishes.</title>
        <authorList>
            <person name="Parey E."/>
            <person name="Louis A."/>
            <person name="Montfort J."/>
            <person name="Bouchez O."/>
            <person name="Roques C."/>
            <person name="Iampietro C."/>
            <person name="Lluch J."/>
            <person name="Castinel A."/>
            <person name="Donnadieu C."/>
            <person name="Desvignes T."/>
            <person name="Floi Bucao C."/>
            <person name="Jouanno E."/>
            <person name="Wen M."/>
            <person name="Mejri S."/>
            <person name="Dirks R."/>
            <person name="Jansen H."/>
            <person name="Henkel C."/>
            <person name="Chen W.J."/>
            <person name="Zahm M."/>
            <person name="Cabau C."/>
            <person name="Klopp C."/>
            <person name="Thompson A.W."/>
            <person name="Robinson-Rechavi M."/>
            <person name="Braasch I."/>
            <person name="Lecointre G."/>
            <person name="Bobe J."/>
            <person name="Postlethwait J.H."/>
            <person name="Berthelot C."/>
            <person name="Roest Crollius H."/>
            <person name="Guiguen Y."/>
        </authorList>
    </citation>
    <scope>NUCLEOTIDE SEQUENCE</scope>
    <source>
        <strain evidence="2">NC1722</strain>
    </source>
</reference>
<name>A0AAD7S247_9TELE</name>
<evidence type="ECO:0000313" key="2">
    <source>
        <dbReference type="EMBL" id="KAJ8394488.1"/>
    </source>
</evidence>
<feature type="compositionally biased region" description="Polar residues" evidence="1">
    <location>
        <begin position="277"/>
        <end position="289"/>
    </location>
</feature>
<gene>
    <name evidence="2" type="ORF">AAFF_G00044980</name>
</gene>
<feature type="region of interest" description="Disordered" evidence="1">
    <location>
        <begin position="112"/>
        <end position="136"/>
    </location>
</feature>
<evidence type="ECO:0000256" key="1">
    <source>
        <dbReference type="SAM" id="MobiDB-lite"/>
    </source>
</evidence>
<feature type="compositionally biased region" description="Basic and acidic residues" evidence="1">
    <location>
        <begin position="173"/>
        <end position="189"/>
    </location>
</feature>
<sequence length="301" mass="33864">MEKLNEFVTKTKVPVCLIWPEPHNHGTEQLLTPKNVPQERARTRVALVTGSTGKSVSPVSKRSTGFPWRGVMGTTMDVSTMATIRASPQAKEEEAAEMELICIKEEPAELETHTLESPQPPDHHSDHRPDQGRSRDDLTEATITLSSSTCWVGQGQAQWEASTLRAQQQQQRAELKRRSQVRRRERERSLPQPLQAALERERREKTRIRVARWRAKRKMQAGLLASHLDYQQQVQTMQASEAPQCHQQYGGLLYSGPHCENSALYPPLPVGLRQDLTDTLMQPGPTSAPQGILGADSELFQ</sequence>
<feature type="region of interest" description="Disordered" evidence="1">
    <location>
        <begin position="277"/>
        <end position="301"/>
    </location>
</feature>
<evidence type="ECO:0000313" key="3">
    <source>
        <dbReference type="Proteomes" id="UP001221898"/>
    </source>
</evidence>
<comment type="caution">
    <text evidence="2">The sequence shown here is derived from an EMBL/GenBank/DDBJ whole genome shotgun (WGS) entry which is preliminary data.</text>
</comment>
<accession>A0AAD7S247</accession>
<protein>
    <submittedName>
        <fullName evidence="2">Uncharacterized protein</fullName>
    </submittedName>
</protein>
<keyword evidence="3" id="KW-1185">Reference proteome</keyword>
<dbReference type="Proteomes" id="UP001221898">
    <property type="component" value="Unassembled WGS sequence"/>
</dbReference>
<feature type="region of interest" description="Disordered" evidence="1">
    <location>
        <begin position="170"/>
        <end position="193"/>
    </location>
</feature>
<dbReference type="AlphaFoldDB" id="A0AAD7S247"/>